<dbReference type="Gene3D" id="1.50.10.100">
    <property type="entry name" value="Chondroitin AC/alginate lyase"/>
    <property type="match status" value="1"/>
</dbReference>
<dbReference type="SUPFAM" id="SSF48230">
    <property type="entry name" value="Chondroitin AC/alginate lyase"/>
    <property type="match status" value="1"/>
</dbReference>
<feature type="compositionally biased region" description="Low complexity" evidence="3">
    <location>
        <begin position="419"/>
        <end position="436"/>
    </location>
</feature>
<dbReference type="GO" id="GO:0016829">
    <property type="term" value="F:lyase activity"/>
    <property type="evidence" value="ECO:0007669"/>
    <property type="project" value="UniProtKB-KW"/>
</dbReference>
<dbReference type="GO" id="GO:0042597">
    <property type="term" value="C:periplasmic space"/>
    <property type="evidence" value="ECO:0007669"/>
    <property type="project" value="InterPro"/>
</dbReference>
<evidence type="ECO:0000259" key="6">
    <source>
        <dbReference type="Pfam" id="PF05426"/>
    </source>
</evidence>
<dbReference type="AlphaFoldDB" id="A0A4Y7Q6N2"/>
<keyword evidence="4" id="KW-0812">Transmembrane</keyword>
<evidence type="ECO:0000256" key="4">
    <source>
        <dbReference type="SAM" id="Phobius"/>
    </source>
</evidence>
<dbReference type="InterPro" id="IPR008397">
    <property type="entry name" value="Alginate_lyase_dom"/>
</dbReference>
<evidence type="ECO:0000256" key="3">
    <source>
        <dbReference type="SAM" id="MobiDB-lite"/>
    </source>
</evidence>
<feature type="chain" id="PRO_5021365591" evidence="5">
    <location>
        <begin position="26"/>
        <end position="467"/>
    </location>
</feature>
<evidence type="ECO:0000256" key="5">
    <source>
        <dbReference type="SAM" id="SignalP"/>
    </source>
</evidence>
<keyword evidence="2 7" id="KW-0456">Lyase</keyword>
<evidence type="ECO:0000313" key="7">
    <source>
        <dbReference type="EMBL" id="TDL23095.1"/>
    </source>
</evidence>
<evidence type="ECO:0000256" key="1">
    <source>
        <dbReference type="ARBA" id="ARBA00022729"/>
    </source>
</evidence>
<feature type="domain" description="Alginate lyase" evidence="6">
    <location>
        <begin position="71"/>
        <end position="362"/>
    </location>
</feature>
<dbReference type="Proteomes" id="UP000294933">
    <property type="component" value="Unassembled WGS sequence"/>
</dbReference>
<dbReference type="VEuPathDB" id="FungiDB:BD410DRAFT_787932"/>
<organism evidence="7 8">
    <name type="scientific">Rickenella mellea</name>
    <dbReference type="NCBI Taxonomy" id="50990"/>
    <lineage>
        <taxon>Eukaryota</taxon>
        <taxon>Fungi</taxon>
        <taxon>Dikarya</taxon>
        <taxon>Basidiomycota</taxon>
        <taxon>Agaricomycotina</taxon>
        <taxon>Agaricomycetes</taxon>
        <taxon>Hymenochaetales</taxon>
        <taxon>Rickenellaceae</taxon>
        <taxon>Rickenella</taxon>
    </lineage>
</organism>
<accession>A0A4Y7Q6N2</accession>
<evidence type="ECO:0000313" key="8">
    <source>
        <dbReference type="Proteomes" id="UP000294933"/>
    </source>
</evidence>
<feature type="signal peptide" evidence="5">
    <location>
        <begin position="1"/>
        <end position="25"/>
    </location>
</feature>
<sequence length="467" mass="50663">MTTAFGHALSIAVLVLLHQILSAQADFISYANQFVDPAFILSDSWKATTTWAQSSILDDAQFVAAQGPWAVTNKTYLPPSNNTHDYASLRPYFWPDCSKVGNTTQLTDEQIERECPYVDRDGQFNPDIHKVNNTGAFSALADSVFYNGISWAITKDSKYSTNIATEISTWFLNNATYMTPNLQYSQLVRGPGVHNGSSEGVLDLKGMAKLVSGVLILRNGKAAEWTSEIDTGLVTWVKEYIVWLTTSTQALEERAMPNNHGSFYFNQLSALQLFVGDTAGAKATITAYFTGIFQNQIIANGDQPEESARTHPMHYRAYNLAAMVVNARIAAVVGYDGWNATTKAGVTIKAAADYAMTFKLDGEEGYTVQELTQPVAEIASVYGDPDGKYAQWMKSQDTQYPGQPFYLWSPGLSDSGLKAAASGTGSAPTSTGTSGSHTKNGAGTTRFVGMVTCIVFIVVSVGGPFIF</sequence>
<feature type="transmembrane region" description="Helical" evidence="4">
    <location>
        <begin position="447"/>
        <end position="466"/>
    </location>
</feature>
<reference evidence="7 8" key="1">
    <citation type="submission" date="2018-06" db="EMBL/GenBank/DDBJ databases">
        <title>A transcriptomic atlas of mushroom development highlights an independent origin of complex multicellularity.</title>
        <authorList>
            <consortium name="DOE Joint Genome Institute"/>
            <person name="Krizsan K."/>
            <person name="Almasi E."/>
            <person name="Merenyi Z."/>
            <person name="Sahu N."/>
            <person name="Viragh M."/>
            <person name="Koszo T."/>
            <person name="Mondo S."/>
            <person name="Kiss B."/>
            <person name="Balint B."/>
            <person name="Kues U."/>
            <person name="Barry K."/>
            <person name="Hegedus J.C."/>
            <person name="Henrissat B."/>
            <person name="Johnson J."/>
            <person name="Lipzen A."/>
            <person name="Ohm R."/>
            <person name="Nagy I."/>
            <person name="Pangilinan J."/>
            <person name="Yan J."/>
            <person name="Xiong Y."/>
            <person name="Grigoriev I.V."/>
            <person name="Hibbett D.S."/>
            <person name="Nagy L.G."/>
        </authorList>
    </citation>
    <scope>NUCLEOTIDE SEQUENCE [LARGE SCALE GENOMIC DNA]</scope>
    <source>
        <strain evidence="7 8">SZMC22713</strain>
    </source>
</reference>
<proteinExistence type="predicted"/>
<dbReference type="EMBL" id="ML170172">
    <property type="protein sequence ID" value="TDL23095.1"/>
    <property type="molecule type" value="Genomic_DNA"/>
</dbReference>
<evidence type="ECO:0000256" key="2">
    <source>
        <dbReference type="ARBA" id="ARBA00023239"/>
    </source>
</evidence>
<dbReference type="OrthoDB" id="63533at2759"/>
<keyword evidence="8" id="KW-1185">Reference proteome</keyword>
<dbReference type="InterPro" id="IPR008929">
    <property type="entry name" value="Chondroitin_lyas"/>
</dbReference>
<keyword evidence="4" id="KW-1133">Transmembrane helix</keyword>
<dbReference type="Pfam" id="PF05426">
    <property type="entry name" value="Alginate_lyase"/>
    <property type="match status" value="1"/>
</dbReference>
<protein>
    <submittedName>
        <fullName evidence="7">Chondroitin AC/alginate lyase</fullName>
    </submittedName>
</protein>
<keyword evidence="1 5" id="KW-0732">Signal</keyword>
<gene>
    <name evidence="7" type="ORF">BD410DRAFT_787932</name>
</gene>
<name>A0A4Y7Q6N2_9AGAM</name>
<feature type="region of interest" description="Disordered" evidence="3">
    <location>
        <begin position="419"/>
        <end position="439"/>
    </location>
</feature>
<keyword evidence="4" id="KW-0472">Membrane</keyword>
<dbReference type="STRING" id="50990.A0A4Y7Q6N2"/>